<dbReference type="InterPro" id="IPR011032">
    <property type="entry name" value="GroES-like_sf"/>
</dbReference>
<keyword evidence="3" id="KW-0862">Zinc</keyword>
<comment type="caution">
    <text evidence="7">The sequence shown here is derived from an EMBL/GenBank/DDBJ whole genome shotgun (WGS) entry which is preliminary data.</text>
</comment>
<dbReference type="InterPro" id="IPR029752">
    <property type="entry name" value="D-isomer_DH_CS1"/>
</dbReference>
<evidence type="ECO:0000256" key="1">
    <source>
        <dbReference type="ARBA" id="ARBA00001947"/>
    </source>
</evidence>
<dbReference type="GO" id="GO:0016616">
    <property type="term" value="F:oxidoreductase activity, acting on the CH-OH group of donors, NAD or NADP as acceptor"/>
    <property type="evidence" value="ECO:0007669"/>
    <property type="project" value="InterPro"/>
</dbReference>
<dbReference type="SUPFAM" id="SSF50129">
    <property type="entry name" value="GroES-like"/>
    <property type="match status" value="1"/>
</dbReference>
<keyword evidence="8" id="KW-1185">Reference proteome</keyword>
<protein>
    <recommendedName>
        <fullName evidence="9">Alcohol dehydrogenase-like C-terminal domain-containing protein</fullName>
    </recommendedName>
</protein>
<evidence type="ECO:0008006" key="9">
    <source>
        <dbReference type="Google" id="ProtNLM"/>
    </source>
</evidence>
<dbReference type="Proteomes" id="UP000646827">
    <property type="component" value="Unassembled WGS sequence"/>
</dbReference>
<evidence type="ECO:0000259" key="6">
    <source>
        <dbReference type="Pfam" id="PF08240"/>
    </source>
</evidence>
<gene>
    <name evidence="7" type="ORF">INT45_008977</name>
</gene>
<dbReference type="InterPro" id="IPR036291">
    <property type="entry name" value="NAD(P)-bd_dom_sf"/>
</dbReference>
<name>A0A8H7S728_9FUNG</name>
<reference evidence="7 8" key="1">
    <citation type="submission" date="2020-12" db="EMBL/GenBank/DDBJ databases">
        <title>Metabolic potential, ecology and presence of endohyphal bacteria is reflected in genomic diversity of Mucoromycotina.</title>
        <authorList>
            <person name="Muszewska A."/>
            <person name="Okrasinska A."/>
            <person name="Steczkiewicz K."/>
            <person name="Drgas O."/>
            <person name="Orlowska M."/>
            <person name="Perlinska-Lenart U."/>
            <person name="Aleksandrzak-Piekarczyk T."/>
            <person name="Szatraj K."/>
            <person name="Zielenkiewicz U."/>
            <person name="Pilsyk S."/>
            <person name="Malc E."/>
            <person name="Mieczkowski P."/>
            <person name="Kruszewska J.S."/>
            <person name="Biernat P."/>
            <person name="Pawlowska J."/>
        </authorList>
    </citation>
    <scope>NUCLEOTIDE SEQUENCE [LARGE SCALE GENOMIC DNA]</scope>
    <source>
        <strain evidence="7 8">CBS 142.35</strain>
    </source>
</reference>
<accession>A0A8H7S728</accession>
<dbReference type="AlphaFoldDB" id="A0A8H7S728"/>
<dbReference type="SUPFAM" id="SSF51735">
    <property type="entry name" value="NAD(P)-binding Rossmann-fold domains"/>
    <property type="match status" value="1"/>
</dbReference>
<evidence type="ECO:0000256" key="3">
    <source>
        <dbReference type="ARBA" id="ARBA00022833"/>
    </source>
</evidence>
<evidence type="ECO:0000256" key="4">
    <source>
        <dbReference type="ARBA" id="ARBA00023002"/>
    </source>
</evidence>
<evidence type="ECO:0000259" key="5">
    <source>
        <dbReference type="Pfam" id="PF00107"/>
    </source>
</evidence>
<comment type="cofactor">
    <cofactor evidence="1">
        <name>Zn(2+)</name>
        <dbReference type="ChEBI" id="CHEBI:29105"/>
    </cofactor>
</comment>
<evidence type="ECO:0000313" key="8">
    <source>
        <dbReference type="Proteomes" id="UP000646827"/>
    </source>
</evidence>
<dbReference type="EMBL" id="JAEPRB010000063">
    <property type="protein sequence ID" value="KAG2223320.1"/>
    <property type="molecule type" value="Genomic_DNA"/>
</dbReference>
<dbReference type="Gene3D" id="3.40.50.720">
    <property type="entry name" value="NAD(P)-binding Rossmann-like Domain"/>
    <property type="match status" value="1"/>
</dbReference>
<dbReference type="PROSITE" id="PS00065">
    <property type="entry name" value="D_2_HYDROXYACID_DH_1"/>
    <property type="match status" value="1"/>
</dbReference>
<dbReference type="Gene3D" id="3.90.180.10">
    <property type="entry name" value="Medium-chain alcohol dehydrogenases, catalytic domain"/>
    <property type="match status" value="2"/>
</dbReference>
<dbReference type="Pfam" id="PF08240">
    <property type="entry name" value="ADH_N"/>
    <property type="match status" value="1"/>
</dbReference>
<proteinExistence type="predicted"/>
<dbReference type="InterPro" id="IPR013154">
    <property type="entry name" value="ADH-like_N"/>
</dbReference>
<dbReference type="Pfam" id="PF00107">
    <property type="entry name" value="ADH_zinc_N"/>
    <property type="match status" value="1"/>
</dbReference>
<feature type="domain" description="Alcohol dehydrogenase-like C-terminal" evidence="5">
    <location>
        <begin position="120"/>
        <end position="246"/>
    </location>
</feature>
<dbReference type="InterPro" id="IPR047109">
    <property type="entry name" value="CAD-like"/>
</dbReference>
<sequence length="286" mass="31946">MISSSSNNTNTKNENDTFYGWVCPGKGQPLEWRKLSLKTFENDNVEIKITHCGICATDLHVMNSDWGPTDYPFVGGHEQELIVIHVMNVKNVKIIKKTYAVKVLDELLQGSVVGVIGIGGLGHFAIQWAKALGAKVIIFSTSNEKRKDAEMLGADEFILTTSNNNMGGSNPYLLSHMILCTSFGIHEFNWSYYLSFMEPNGTFILTTAPEAFLNGIPVHLILQRQLSIVGAAVGSPKEIQEMLIFVNEHLNEIKPWIEKIYSMDQIEEAIQVVKKGQAKYRVVLQV</sequence>
<evidence type="ECO:0000256" key="2">
    <source>
        <dbReference type="ARBA" id="ARBA00022723"/>
    </source>
</evidence>
<dbReference type="InterPro" id="IPR013149">
    <property type="entry name" value="ADH-like_C"/>
</dbReference>
<dbReference type="OrthoDB" id="1879366at2759"/>
<dbReference type="GO" id="GO:0046872">
    <property type="term" value="F:metal ion binding"/>
    <property type="evidence" value="ECO:0007669"/>
    <property type="project" value="UniProtKB-KW"/>
</dbReference>
<dbReference type="PANTHER" id="PTHR42683">
    <property type="entry name" value="ALDEHYDE REDUCTASE"/>
    <property type="match status" value="1"/>
</dbReference>
<keyword evidence="2" id="KW-0479">Metal-binding</keyword>
<dbReference type="FunFam" id="3.40.50.720:FF:000022">
    <property type="entry name" value="Cinnamyl alcohol dehydrogenase"/>
    <property type="match status" value="1"/>
</dbReference>
<evidence type="ECO:0000313" key="7">
    <source>
        <dbReference type="EMBL" id="KAG2223320.1"/>
    </source>
</evidence>
<feature type="domain" description="Alcohol dehydrogenase-like N-terminal" evidence="6">
    <location>
        <begin position="42"/>
        <end position="87"/>
    </location>
</feature>
<organism evidence="7 8">
    <name type="scientific">Circinella minor</name>
    <dbReference type="NCBI Taxonomy" id="1195481"/>
    <lineage>
        <taxon>Eukaryota</taxon>
        <taxon>Fungi</taxon>
        <taxon>Fungi incertae sedis</taxon>
        <taxon>Mucoromycota</taxon>
        <taxon>Mucoromycotina</taxon>
        <taxon>Mucoromycetes</taxon>
        <taxon>Mucorales</taxon>
        <taxon>Lichtheimiaceae</taxon>
        <taxon>Circinella</taxon>
    </lineage>
</organism>
<keyword evidence="4" id="KW-0560">Oxidoreductase</keyword>